<dbReference type="EMBL" id="CAJJDO010000096">
    <property type="protein sequence ID" value="CAD8190279.1"/>
    <property type="molecule type" value="Genomic_DNA"/>
</dbReference>
<proteinExistence type="predicted"/>
<keyword evidence="2" id="KW-1185">Reference proteome</keyword>
<comment type="caution">
    <text evidence="1">The sequence shown here is derived from an EMBL/GenBank/DDBJ whole genome shotgun (WGS) entry which is preliminary data.</text>
</comment>
<dbReference type="Proteomes" id="UP000689195">
    <property type="component" value="Unassembled WGS sequence"/>
</dbReference>
<sequence length="601" mass="70660">MQQKTYETYNYECEFWSTKDNRFLKTQIQIIISKSKEIKYIQDGQILRIDQFTDFRTKPDILKNLEQIKFLKWQGRYGQCFKKVDKWNVIWNGQNFSQIGGYYSDQGEKQGLWMELIKNFQNNAKAYEFGEYINNKRVGTWKQFYQDKQLGVGNYNEQGQRDGKWTQLSDYFFNQKQVIDEGEYKNGKKVGLWNIYYENLLIGGGLYDYERRGESLGQTKIGKWIELSVGFYDWSQVTYEGQYKNGKRFGRWNIWFKKNYGDKNIELIGGGLYDCEQQNDGLGALKIGTWIELSDGFYCNNQITYSGVYKKGFKVGRWDTFNQKNYIGGGVYEQKLEYDGICTNKVGRWIELNDGFSCLGQVIYNGVYKNGKKIGRWDITFTYDGRIDQIGGGFYDEYQVGNAAQVSIKTGRWIEESDRFDIWSQVVYDGEYVNGKKIGKWNILFRKYGDNQKFEQIGEGFYSEKQECDGLLGSIKIGRWVELFERFGSGNLLQQIVYNGEYKNGFKIGRWNTLYRGDTEIQFQQIGGGSYIDKQGSTKNGQWKELNDNFQNDFQQSQIIENGHYKNGKKVGKWEVMDFSRKNKIMYNIKPIQIQRLQILS</sequence>
<protein>
    <submittedName>
        <fullName evidence="1">Uncharacterized protein</fullName>
    </submittedName>
</protein>
<reference evidence="1" key="1">
    <citation type="submission" date="2021-01" db="EMBL/GenBank/DDBJ databases">
        <authorList>
            <consortium name="Genoscope - CEA"/>
            <person name="William W."/>
        </authorList>
    </citation>
    <scope>NUCLEOTIDE SEQUENCE</scope>
</reference>
<dbReference type="PANTHER" id="PTHR33706">
    <property type="entry name" value="MORN VARIANT REPEAT PROTEIN"/>
    <property type="match status" value="1"/>
</dbReference>
<dbReference type="PANTHER" id="PTHR33706:SF1">
    <property type="entry name" value="TPR REPEAT PROTEIN"/>
    <property type="match status" value="1"/>
</dbReference>
<evidence type="ECO:0000313" key="2">
    <source>
        <dbReference type="Proteomes" id="UP000689195"/>
    </source>
</evidence>
<evidence type="ECO:0000313" key="1">
    <source>
        <dbReference type="EMBL" id="CAD8190279.1"/>
    </source>
</evidence>
<name>A0A8S1WQ24_9CILI</name>
<accession>A0A8S1WQ24</accession>
<gene>
    <name evidence="1" type="ORF">PPENT_87.1.T0960037</name>
</gene>
<organism evidence="1 2">
    <name type="scientific">Paramecium pentaurelia</name>
    <dbReference type="NCBI Taxonomy" id="43138"/>
    <lineage>
        <taxon>Eukaryota</taxon>
        <taxon>Sar</taxon>
        <taxon>Alveolata</taxon>
        <taxon>Ciliophora</taxon>
        <taxon>Intramacronucleata</taxon>
        <taxon>Oligohymenophorea</taxon>
        <taxon>Peniculida</taxon>
        <taxon>Parameciidae</taxon>
        <taxon>Paramecium</taxon>
    </lineage>
</organism>
<dbReference type="AlphaFoldDB" id="A0A8S1WQ24"/>